<feature type="chain" id="PRO_5037286605" evidence="1">
    <location>
        <begin position="23"/>
        <end position="481"/>
    </location>
</feature>
<dbReference type="AlphaFoldDB" id="A0A914L0R3"/>
<protein>
    <submittedName>
        <fullName evidence="3">Uncharacterized protein</fullName>
    </submittedName>
</protein>
<feature type="signal peptide" evidence="1">
    <location>
        <begin position="1"/>
        <end position="22"/>
    </location>
</feature>
<sequence>MFSLKIIPILLLLPLLFTKIKSFETFANTKLGNTQNLNLSQFIPEDAKQNQNPEAFANKGFGDTQKVGLSQFITEDAKQNDDLVESNFGKIKSHQEQAKHRQTKEEYENHYLMHDYCNMFLPHLEHPKLATEEKNSFDLWIEHVTKTCIAEKDFMKADGCDKESEFQIKKDELRVKMFKDGKTQFRCTVPTEQAKVGEIVAMIRISPNHFYLLAGFLLHRFFIFIYAPDGNYTIPTSYDTHIISSTNKTINGKGVMNYLMRGVHPIFNETIEDGDGGKLNLFDTFGIIKTYDRYVTTVKKMTGMKNTLYLLEGVNKDVPFVESFPIDLYDRTRGRFKASLGPGEKFQCGPSFASPVTHQAAKLACYNKTAEVNECCIEITACYDRCDEKEKCDNKFCDCLEKTAEDNIACLFGQQGVCSIVRSAGYITYVTSGYKCVAQAVIDGVSYAVKEGIGWNEIKSVWNGAKTAGKSLARIASGLFG</sequence>
<keyword evidence="1" id="KW-0732">Signal</keyword>
<evidence type="ECO:0000256" key="1">
    <source>
        <dbReference type="SAM" id="SignalP"/>
    </source>
</evidence>
<organism evidence="2 3">
    <name type="scientific">Meloidogyne incognita</name>
    <name type="common">Southern root-knot nematode worm</name>
    <name type="synonym">Oxyuris incognita</name>
    <dbReference type="NCBI Taxonomy" id="6306"/>
    <lineage>
        <taxon>Eukaryota</taxon>
        <taxon>Metazoa</taxon>
        <taxon>Ecdysozoa</taxon>
        <taxon>Nematoda</taxon>
        <taxon>Chromadorea</taxon>
        <taxon>Rhabditida</taxon>
        <taxon>Tylenchina</taxon>
        <taxon>Tylenchomorpha</taxon>
        <taxon>Tylenchoidea</taxon>
        <taxon>Meloidogynidae</taxon>
        <taxon>Meloidogyninae</taxon>
        <taxon>Meloidogyne</taxon>
        <taxon>Meloidogyne incognita group</taxon>
    </lineage>
</organism>
<reference evidence="3" key="1">
    <citation type="submission" date="2022-11" db="UniProtKB">
        <authorList>
            <consortium name="WormBaseParasite"/>
        </authorList>
    </citation>
    <scope>IDENTIFICATION</scope>
</reference>
<dbReference type="WBParaSite" id="Minc3s00213g07678">
    <property type="protein sequence ID" value="Minc3s00213g07678"/>
    <property type="gene ID" value="Minc3s00213g07678"/>
</dbReference>
<proteinExistence type="predicted"/>
<dbReference type="PANTHER" id="PTHR34228">
    <property type="entry name" value="PROTEIN CBG09474-RELATED"/>
    <property type="match status" value="1"/>
</dbReference>
<dbReference type="InterPro" id="IPR053322">
    <property type="entry name" value="PLA2-like"/>
</dbReference>
<keyword evidence="2" id="KW-1185">Reference proteome</keyword>
<dbReference type="Proteomes" id="UP000887563">
    <property type="component" value="Unplaced"/>
</dbReference>
<evidence type="ECO:0000313" key="2">
    <source>
        <dbReference type="Proteomes" id="UP000887563"/>
    </source>
</evidence>
<name>A0A914L0R3_MELIC</name>
<accession>A0A914L0R3</accession>
<evidence type="ECO:0000313" key="3">
    <source>
        <dbReference type="WBParaSite" id="Minc3s00213g07678"/>
    </source>
</evidence>